<feature type="transmembrane region" description="Helical" evidence="1">
    <location>
        <begin position="43"/>
        <end position="63"/>
    </location>
</feature>
<sequence>MLFEAGLEVMILNLELLALFGFKPFFYDREKNKFIRCDHDNRVKIILISGTVAALVINGIHTTTFSQGLTSTKKAFIGTFVLGYWTACTVAMPVLTVCQRYVDLLNMMRFFESGYFKQLGCSSKRVRWWKFRVQLCNLAATIVSFFAPVAGFGIMSYEAKIPTFLGSISVNMESSWAHLMVFVVFFVLQAFMWCVVPVSFCIMVGSMCCGTCVSMAGYLSCLNNSNKFSNNLANSLTLYKQLSVLVGHMNLCFRGLVLPTILMYSISVNILGTYLCVKLNGQLFANVGNVLFPLLAFETFLLIMGLGTTAGFTNKTSIRMVRKMRVALLKKNLGNQGYIRRMINACSPMRIRFGSNFIGMSTPLVMTCFCLKSLVRLLLLF</sequence>
<name>A0A226DVH1_FOLCA</name>
<evidence type="ECO:0000313" key="3">
    <source>
        <dbReference type="Proteomes" id="UP000198287"/>
    </source>
</evidence>
<keyword evidence="3" id="KW-1185">Reference proteome</keyword>
<keyword evidence="1" id="KW-1133">Transmembrane helix</keyword>
<organism evidence="2 3">
    <name type="scientific">Folsomia candida</name>
    <name type="common">Springtail</name>
    <dbReference type="NCBI Taxonomy" id="158441"/>
    <lineage>
        <taxon>Eukaryota</taxon>
        <taxon>Metazoa</taxon>
        <taxon>Ecdysozoa</taxon>
        <taxon>Arthropoda</taxon>
        <taxon>Hexapoda</taxon>
        <taxon>Collembola</taxon>
        <taxon>Entomobryomorpha</taxon>
        <taxon>Isotomoidea</taxon>
        <taxon>Isotomidae</taxon>
        <taxon>Proisotominae</taxon>
        <taxon>Folsomia</taxon>
    </lineage>
</organism>
<comment type="caution">
    <text evidence="2">The sequence shown here is derived from an EMBL/GenBank/DDBJ whole genome shotgun (WGS) entry which is preliminary data.</text>
</comment>
<feature type="transmembrane region" description="Helical" evidence="1">
    <location>
        <begin position="291"/>
        <end position="313"/>
    </location>
</feature>
<dbReference type="Proteomes" id="UP000198287">
    <property type="component" value="Unassembled WGS sequence"/>
</dbReference>
<feature type="transmembrane region" description="Helical" evidence="1">
    <location>
        <begin position="357"/>
        <end position="379"/>
    </location>
</feature>
<dbReference type="EMBL" id="LNIX01000010">
    <property type="protein sequence ID" value="OXA49462.1"/>
    <property type="molecule type" value="Genomic_DNA"/>
</dbReference>
<keyword evidence="1" id="KW-0472">Membrane</keyword>
<accession>A0A226DVH1</accession>
<reference evidence="2 3" key="1">
    <citation type="submission" date="2015-12" db="EMBL/GenBank/DDBJ databases">
        <title>The genome of Folsomia candida.</title>
        <authorList>
            <person name="Faddeeva A."/>
            <person name="Derks M.F."/>
            <person name="Anvar Y."/>
            <person name="Smit S."/>
            <person name="Van Straalen N."/>
            <person name="Roelofs D."/>
        </authorList>
    </citation>
    <scope>NUCLEOTIDE SEQUENCE [LARGE SCALE GENOMIC DNA]</scope>
    <source>
        <strain evidence="2 3">VU population</strain>
        <tissue evidence="2">Whole body</tissue>
    </source>
</reference>
<proteinExistence type="predicted"/>
<protein>
    <recommendedName>
        <fullName evidence="4">Gustatory receptor</fullName>
    </recommendedName>
</protein>
<evidence type="ECO:0000313" key="2">
    <source>
        <dbReference type="EMBL" id="OXA49462.1"/>
    </source>
</evidence>
<dbReference type="AlphaFoldDB" id="A0A226DVH1"/>
<feature type="transmembrane region" description="Helical" evidence="1">
    <location>
        <begin position="135"/>
        <end position="155"/>
    </location>
</feature>
<evidence type="ECO:0000256" key="1">
    <source>
        <dbReference type="SAM" id="Phobius"/>
    </source>
</evidence>
<gene>
    <name evidence="2" type="ORF">Fcan01_15543</name>
</gene>
<feature type="transmembrane region" description="Helical" evidence="1">
    <location>
        <begin position="75"/>
        <end position="98"/>
    </location>
</feature>
<feature type="transmembrane region" description="Helical" evidence="1">
    <location>
        <begin position="6"/>
        <end position="22"/>
    </location>
</feature>
<evidence type="ECO:0008006" key="4">
    <source>
        <dbReference type="Google" id="ProtNLM"/>
    </source>
</evidence>
<feature type="transmembrane region" description="Helical" evidence="1">
    <location>
        <begin position="175"/>
        <end position="196"/>
    </location>
</feature>
<feature type="transmembrane region" description="Helical" evidence="1">
    <location>
        <begin position="251"/>
        <end position="271"/>
    </location>
</feature>
<keyword evidence="1" id="KW-0812">Transmembrane</keyword>